<sequence length="72" mass="8244">MAGLVNAPNKVPQAQREVQQAYRAHNRIWRIRPGPLSRLYVPYLVLLWGTTGATMYAMGRKVFGYNSFFGEK</sequence>
<keyword evidence="3" id="KW-0496">Mitochondrion</keyword>
<comment type="caution">
    <text evidence="6">The sequence shown here is derived from an EMBL/GenBank/DDBJ whole genome shotgun (WGS) entry which is preliminary data.</text>
</comment>
<keyword evidence="4 5" id="KW-0472">Membrane</keyword>
<accession>A0A420YDE3</accession>
<dbReference type="Proteomes" id="UP000275385">
    <property type="component" value="Unassembled WGS sequence"/>
</dbReference>
<evidence type="ECO:0000256" key="2">
    <source>
        <dbReference type="ARBA" id="ARBA00022792"/>
    </source>
</evidence>
<keyword evidence="7" id="KW-1185">Reference proteome</keyword>
<evidence type="ECO:0000313" key="7">
    <source>
        <dbReference type="Proteomes" id="UP000275385"/>
    </source>
</evidence>
<dbReference type="InterPro" id="IPR039297">
    <property type="entry name" value="COX7a"/>
</dbReference>
<evidence type="ECO:0000256" key="5">
    <source>
        <dbReference type="SAM" id="Phobius"/>
    </source>
</evidence>
<reference evidence="6 7" key="1">
    <citation type="submission" date="2018-08" db="EMBL/GenBank/DDBJ databases">
        <title>Draft genome of the lignicolous fungus Coniochaeta pulveracea.</title>
        <authorList>
            <person name="Borstlap C.J."/>
            <person name="De Witt R.N."/>
            <person name="Botha A."/>
            <person name="Volschenk H."/>
        </authorList>
    </citation>
    <scope>NUCLEOTIDE SEQUENCE [LARGE SCALE GENOMIC DNA]</scope>
    <source>
        <strain evidence="6 7">CAB683</strain>
    </source>
</reference>
<keyword evidence="2" id="KW-0999">Mitochondrion inner membrane</keyword>
<evidence type="ECO:0000256" key="4">
    <source>
        <dbReference type="ARBA" id="ARBA00023136"/>
    </source>
</evidence>
<gene>
    <name evidence="6" type="ORF">DL546_004064</name>
</gene>
<dbReference type="Pfam" id="PF02238">
    <property type="entry name" value="COX7a"/>
    <property type="match status" value="1"/>
</dbReference>
<dbReference type="EMBL" id="QVQW01000017">
    <property type="protein sequence ID" value="RKU45939.1"/>
    <property type="molecule type" value="Genomic_DNA"/>
</dbReference>
<dbReference type="STRING" id="177199.A0A420YDE3"/>
<comment type="subcellular location">
    <subcellularLocation>
        <location evidence="1">Mitochondrion inner membrane</location>
    </subcellularLocation>
</comment>
<proteinExistence type="predicted"/>
<name>A0A420YDE3_9PEZI</name>
<dbReference type="OrthoDB" id="5511599at2759"/>
<feature type="transmembrane region" description="Helical" evidence="5">
    <location>
        <begin position="39"/>
        <end position="58"/>
    </location>
</feature>
<protein>
    <submittedName>
        <fullName evidence="6">Uncharacterized protein</fullName>
    </submittedName>
</protein>
<evidence type="ECO:0000313" key="6">
    <source>
        <dbReference type="EMBL" id="RKU45939.1"/>
    </source>
</evidence>
<dbReference type="AlphaFoldDB" id="A0A420YDE3"/>
<keyword evidence="5" id="KW-1133">Transmembrane helix</keyword>
<keyword evidence="5" id="KW-0812">Transmembrane</keyword>
<organism evidence="6 7">
    <name type="scientific">Coniochaeta pulveracea</name>
    <dbReference type="NCBI Taxonomy" id="177199"/>
    <lineage>
        <taxon>Eukaryota</taxon>
        <taxon>Fungi</taxon>
        <taxon>Dikarya</taxon>
        <taxon>Ascomycota</taxon>
        <taxon>Pezizomycotina</taxon>
        <taxon>Sordariomycetes</taxon>
        <taxon>Sordariomycetidae</taxon>
        <taxon>Coniochaetales</taxon>
        <taxon>Coniochaetaceae</taxon>
        <taxon>Coniochaeta</taxon>
    </lineage>
</organism>
<dbReference type="GO" id="GO:0005743">
    <property type="term" value="C:mitochondrial inner membrane"/>
    <property type="evidence" value="ECO:0007669"/>
    <property type="project" value="UniProtKB-SubCell"/>
</dbReference>
<evidence type="ECO:0000256" key="1">
    <source>
        <dbReference type="ARBA" id="ARBA00004273"/>
    </source>
</evidence>
<evidence type="ECO:0000256" key="3">
    <source>
        <dbReference type="ARBA" id="ARBA00023128"/>
    </source>
</evidence>